<feature type="region of interest" description="Disordered" evidence="13">
    <location>
        <begin position="48"/>
        <end position="67"/>
    </location>
</feature>
<evidence type="ECO:0000256" key="13">
    <source>
        <dbReference type="SAM" id="MobiDB-lite"/>
    </source>
</evidence>
<proteinExistence type="inferred from homology"/>
<feature type="chain" id="PRO_5013814806" description="chitinase" evidence="14">
    <location>
        <begin position="26"/>
        <end position="477"/>
    </location>
</feature>
<feature type="domain" description="GH18" evidence="15">
    <location>
        <begin position="74"/>
        <end position="433"/>
    </location>
</feature>
<gene>
    <name evidence="16" type="ORF">CB0940_09115</name>
    <name evidence="17" type="ORF">RHO25_011258</name>
</gene>
<keyword evidence="8" id="KW-0325">Glycoprotein</keyword>
<dbReference type="FunFam" id="3.20.20.80:FF:000095">
    <property type="entry name" value="Endochitinase B1"/>
    <property type="match status" value="1"/>
</dbReference>
<evidence type="ECO:0000256" key="14">
    <source>
        <dbReference type="SAM" id="SignalP"/>
    </source>
</evidence>
<reference evidence="16 18" key="1">
    <citation type="submission" date="2015-10" db="EMBL/GenBank/DDBJ databases">
        <title>The cercosporin biosynthetic gene cluster was horizontally transferred to several fungal lineages and shown to be expanded in Cercospora beticola based on microsynteny with recipient genomes.</title>
        <authorList>
            <person name="De Jonge R."/>
            <person name="Ebert M.K."/>
            <person name="Suttle J.C."/>
            <person name="Jurick Ii W.M."/>
            <person name="Secor G.A."/>
            <person name="Thomma B.P."/>
            <person name="Van De Peer Y."/>
            <person name="Bolton M.D."/>
        </authorList>
    </citation>
    <scope>NUCLEOTIDE SEQUENCE [LARGE SCALE GENOMIC DNA]</scope>
    <source>
        <strain evidence="16 18">09-40</strain>
    </source>
</reference>
<dbReference type="OrthoDB" id="76388at2759"/>
<name>A0A2G5HI87_CERBT</name>
<dbReference type="InterPro" id="IPR011583">
    <property type="entry name" value="Chitinase_II/V-like_cat"/>
</dbReference>
<keyword evidence="7" id="KW-0146">Chitin degradation</keyword>
<keyword evidence="14" id="KW-0732">Signal</keyword>
<comment type="subcellular location">
    <subcellularLocation>
        <location evidence="2">Secreted</location>
    </subcellularLocation>
</comment>
<organism evidence="16 18">
    <name type="scientific">Cercospora beticola</name>
    <name type="common">Sugarbeet leaf spot fungus</name>
    <dbReference type="NCBI Taxonomy" id="122368"/>
    <lineage>
        <taxon>Eukaryota</taxon>
        <taxon>Fungi</taxon>
        <taxon>Dikarya</taxon>
        <taxon>Ascomycota</taxon>
        <taxon>Pezizomycotina</taxon>
        <taxon>Dothideomycetes</taxon>
        <taxon>Dothideomycetidae</taxon>
        <taxon>Mycosphaerellales</taxon>
        <taxon>Mycosphaerellaceae</taxon>
        <taxon>Cercospora</taxon>
    </lineage>
</organism>
<dbReference type="PANTHER" id="PTHR11177">
    <property type="entry name" value="CHITINASE"/>
    <property type="match status" value="1"/>
</dbReference>
<evidence type="ECO:0000256" key="7">
    <source>
        <dbReference type="ARBA" id="ARBA00023024"/>
    </source>
</evidence>
<evidence type="ECO:0000313" key="19">
    <source>
        <dbReference type="Proteomes" id="UP001302367"/>
    </source>
</evidence>
<dbReference type="GO" id="GO:0000272">
    <property type="term" value="P:polysaccharide catabolic process"/>
    <property type="evidence" value="ECO:0007669"/>
    <property type="project" value="UniProtKB-KW"/>
</dbReference>
<dbReference type="GO" id="GO:0008061">
    <property type="term" value="F:chitin binding"/>
    <property type="evidence" value="ECO:0007669"/>
    <property type="project" value="InterPro"/>
</dbReference>
<comment type="similarity">
    <text evidence="3">Belongs to the glycosyl hydrolase 18 family. Chitinase class V subfamily.</text>
</comment>
<dbReference type="Proteomes" id="UP000230605">
    <property type="component" value="Chromosome 7"/>
</dbReference>
<evidence type="ECO:0000256" key="8">
    <source>
        <dbReference type="ARBA" id="ARBA00023180"/>
    </source>
</evidence>
<dbReference type="InterPro" id="IPR001223">
    <property type="entry name" value="Glyco_hydro18_cat"/>
</dbReference>
<dbReference type="PROSITE" id="PS51910">
    <property type="entry name" value="GH18_2"/>
    <property type="match status" value="1"/>
</dbReference>
<evidence type="ECO:0000256" key="5">
    <source>
        <dbReference type="ARBA" id="ARBA00022525"/>
    </source>
</evidence>
<evidence type="ECO:0000259" key="15">
    <source>
        <dbReference type="PROSITE" id="PS51910"/>
    </source>
</evidence>
<evidence type="ECO:0000256" key="3">
    <source>
        <dbReference type="ARBA" id="ARBA00008682"/>
    </source>
</evidence>
<comment type="catalytic activity">
    <reaction evidence="1">
        <text>Random endo-hydrolysis of N-acetyl-beta-D-glucosaminide (1-&gt;4)-beta-linkages in chitin and chitodextrins.</text>
        <dbReference type="EC" id="3.2.1.14"/>
    </reaction>
</comment>
<evidence type="ECO:0000256" key="6">
    <source>
        <dbReference type="ARBA" id="ARBA00022801"/>
    </source>
</evidence>
<dbReference type="Gene3D" id="3.10.50.10">
    <property type="match status" value="1"/>
</dbReference>
<dbReference type="InterPro" id="IPR029070">
    <property type="entry name" value="Chitinase_insertion_sf"/>
</dbReference>
<keyword evidence="5" id="KW-0964">Secreted</keyword>
<dbReference type="FunFam" id="3.10.50.10:FF:000005">
    <property type="entry name" value="Endochitinase B1"/>
    <property type="match status" value="1"/>
</dbReference>
<evidence type="ECO:0000256" key="9">
    <source>
        <dbReference type="ARBA" id="ARBA00023277"/>
    </source>
</evidence>
<keyword evidence="9" id="KW-0119">Carbohydrate metabolism</keyword>
<dbReference type="EMBL" id="CP134190">
    <property type="protein sequence ID" value="WPB06601.1"/>
    <property type="molecule type" value="Genomic_DNA"/>
</dbReference>
<evidence type="ECO:0000313" key="17">
    <source>
        <dbReference type="EMBL" id="WPB06601.1"/>
    </source>
</evidence>
<evidence type="ECO:0000256" key="12">
    <source>
        <dbReference type="RuleBase" id="RU000489"/>
    </source>
</evidence>
<dbReference type="SUPFAM" id="SSF51445">
    <property type="entry name" value="(Trans)glycosidases"/>
    <property type="match status" value="1"/>
</dbReference>
<dbReference type="PANTHER" id="PTHR11177:SF365">
    <property type="entry name" value="ENDOCHITINASE B"/>
    <property type="match status" value="1"/>
</dbReference>
<dbReference type="InterPro" id="IPR017853">
    <property type="entry name" value="GH"/>
</dbReference>
<dbReference type="CDD" id="cd06548">
    <property type="entry name" value="GH18_chitinase"/>
    <property type="match status" value="1"/>
</dbReference>
<evidence type="ECO:0000256" key="2">
    <source>
        <dbReference type="ARBA" id="ARBA00004613"/>
    </source>
</evidence>
<dbReference type="Pfam" id="PF00704">
    <property type="entry name" value="Glyco_hydro_18"/>
    <property type="match status" value="1"/>
</dbReference>
<evidence type="ECO:0000313" key="18">
    <source>
        <dbReference type="Proteomes" id="UP000230605"/>
    </source>
</evidence>
<dbReference type="SUPFAM" id="SSF54556">
    <property type="entry name" value="Chitinase insertion domain"/>
    <property type="match status" value="1"/>
</dbReference>
<feature type="compositionally biased region" description="Low complexity" evidence="13">
    <location>
        <begin position="48"/>
        <end position="64"/>
    </location>
</feature>
<dbReference type="Proteomes" id="UP001302367">
    <property type="component" value="Chromosome 7"/>
</dbReference>
<reference evidence="17 19" key="2">
    <citation type="submission" date="2023-09" db="EMBL/GenBank/DDBJ databases">
        <title>Complete-Gapless Cercospora beticola genome.</title>
        <authorList>
            <person name="Wyatt N.A."/>
            <person name="Spanner R.E."/>
            <person name="Bolton M.D."/>
        </authorList>
    </citation>
    <scope>NUCLEOTIDE SEQUENCE [LARGE SCALE GENOMIC DNA]</scope>
    <source>
        <strain evidence="17">Cb09-40</strain>
    </source>
</reference>
<keyword evidence="19" id="KW-1185">Reference proteome</keyword>
<keyword evidence="11" id="KW-0624">Polysaccharide degradation</keyword>
<evidence type="ECO:0000256" key="4">
    <source>
        <dbReference type="ARBA" id="ARBA00012729"/>
    </source>
</evidence>
<evidence type="ECO:0000256" key="10">
    <source>
        <dbReference type="ARBA" id="ARBA00023295"/>
    </source>
</evidence>
<dbReference type="InterPro" id="IPR050314">
    <property type="entry name" value="Glycosyl_Hydrlase_18"/>
</dbReference>
<evidence type="ECO:0000256" key="11">
    <source>
        <dbReference type="ARBA" id="ARBA00023326"/>
    </source>
</evidence>
<dbReference type="SMART" id="SM00636">
    <property type="entry name" value="Glyco_18"/>
    <property type="match status" value="1"/>
</dbReference>
<dbReference type="AlphaFoldDB" id="A0A2G5HI87"/>
<protein>
    <recommendedName>
        <fullName evidence="4">chitinase</fullName>
        <ecNumber evidence="4">3.2.1.14</ecNumber>
    </recommendedName>
</protein>
<evidence type="ECO:0000313" key="16">
    <source>
        <dbReference type="EMBL" id="PIA91923.1"/>
    </source>
</evidence>
<keyword evidence="10 12" id="KW-0326">Glycosidase</keyword>
<feature type="signal peptide" evidence="14">
    <location>
        <begin position="1"/>
        <end position="25"/>
    </location>
</feature>
<dbReference type="InterPro" id="IPR001579">
    <property type="entry name" value="Glyco_hydro_18_chit_AS"/>
</dbReference>
<dbReference type="GO" id="GO:0008843">
    <property type="term" value="F:endochitinase activity"/>
    <property type="evidence" value="ECO:0007669"/>
    <property type="project" value="UniProtKB-EC"/>
</dbReference>
<dbReference type="EMBL" id="LKMD01000106">
    <property type="protein sequence ID" value="PIA91923.1"/>
    <property type="molecule type" value="Genomic_DNA"/>
</dbReference>
<dbReference type="PROSITE" id="PS01095">
    <property type="entry name" value="GH18_1"/>
    <property type="match status" value="1"/>
</dbReference>
<dbReference type="EC" id="3.2.1.14" evidence="4"/>
<dbReference type="GO" id="GO:0006032">
    <property type="term" value="P:chitin catabolic process"/>
    <property type="evidence" value="ECO:0007669"/>
    <property type="project" value="UniProtKB-KW"/>
</dbReference>
<evidence type="ECO:0000256" key="1">
    <source>
        <dbReference type="ARBA" id="ARBA00000822"/>
    </source>
</evidence>
<dbReference type="GO" id="GO:0005576">
    <property type="term" value="C:extracellular region"/>
    <property type="evidence" value="ECO:0007669"/>
    <property type="project" value="UniProtKB-SubCell"/>
</dbReference>
<accession>A0A2G5HI87</accession>
<sequence>MARRTMFSKRLLTTITAVLATIAAATPILVNEEGNGVERRQAGYASTASVNSTASSQSATNTTSKPPFKGKIPYKSVMYFPNWDIYGRNYQPADLPADKLTHVLYSFANVRPETGEVYLSDTYADLEKHYPDDSWSETGNNAYGCIKQLYLLKKKNRYMKTLLSIGGWTYSTNFPKPASTPEGRQTFATSAVKLLKDLGFDGLDIDWEYPQDATEATNAVLLLQAIRSALDEYASTLKLKVKPHFLLTVATAAGPANYEKLDIAGMDSVLDFWNLMAYDYAGSWDTMAGHQANLFKDTSNTNSTPFSTDQAVNWYIQNGIDSRKIVLGLPLYGRAFTNTIGPGTAYTGVGEGSWENGVWDYKDLPQTGAKEFYDPVIGASWSYDPATKTMVSYDTPEMAQQKMEYIKEKNLGGAMWWEANGDSNVTDVGVGATTEVGKGLARGLVQLTVKGLATLDGVMNVLEYPESQYDNIKNGMV</sequence>
<keyword evidence="6 12" id="KW-0378">Hydrolase</keyword>
<dbReference type="Gene3D" id="3.20.20.80">
    <property type="entry name" value="Glycosidases"/>
    <property type="match status" value="1"/>
</dbReference>